<evidence type="ECO:0000313" key="1">
    <source>
        <dbReference type="EMBL" id="GFO14914.1"/>
    </source>
</evidence>
<evidence type="ECO:0000313" key="2">
    <source>
        <dbReference type="Proteomes" id="UP000735302"/>
    </source>
</evidence>
<keyword evidence="2" id="KW-1185">Reference proteome</keyword>
<dbReference type="EMBL" id="BLXT01004584">
    <property type="protein sequence ID" value="GFO14914.1"/>
    <property type="molecule type" value="Genomic_DNA"/>
</dbReference>
<sequence>MRVVITRKNNPELIELCSEAEYLGLEVDPDGILECRSDIFKSKLQVAQDDGTAFNLPLSPLVECDSNLSILPLFVTLFHALSYIAQSSNYSMRSLKHYPKLEGYGLAVKTQGKFMLWRPMLLDLLSSVTNKMKRPPA</sequence>
<gene>
    <name evidence="1" type="ORF">PoB_004141900</name>
</gene>
<dbReference type="Proteomes" id="UP000735302">
    <property type="component" value="Unassembled WGS sequence"/>
</dbReference>
<organism evidence="1 2">
    <name type="scientific">Plakobranchus ocellatus</name>
    <dbReference type="NCBI Taxonomy" id="259542"/>
    <lineage>
        <taxon>Eukaryota</taxon>
        <taxon>Metazoa</taxon>
        <taxon>Spiralia</taxon>
        <taxon>Lophotrochozoa</taxon>
        <taxon>Mollusca</taxon>
        <taxon>Gastropoda</taxon>
        <taxon>Heterobranchia</taxon>
        <taxon>Euthyneura</taxon>
        <taxon>Panpulmonata</taxon>
        <taxon>Sacoglossa</taxon>
        <taxon>Placobranchoidea</taxon>
        <taxon>Plakobranchidae</taxon>
        <taxon>Plakobranchus</taxon>
    </lineage>
</organism>
<protein>
    <submittedName>
        <fullName evidence="1">Uncharacterized protein</fullName>
    </submittedName>
</protein>
<reference evidence="1 2" key="1">
    <citation type="journal article" date="2021" name="Elife">
        <title>Chloroplast acquisition without the gene transfer in kleptoplastic sea slugs, Plakobranchus ocellatus.</title>
        <authorList>
            <person name="Maeda T."/>
            <person name="Takahashi S."/>
            <person name="Yoshida T."/>
            <person name="Shimamura S."/>
            <person name="Takaki Y."/>
            <person name="Nagai Y."/>
            <person name="Toyoda A."/>
            <person name="Suzuki Y."/>
            <person name="Arimoto A."/>
            <person name="Ishii H."/>
            <person name="Satoh N."/>
            <person name="Nishiyama T."/>
            <person name="Hasebe M."/>
            <person name="Maruyama T."/>
            <person name="Minagawa J."/>
            <person name="Obokata J."/>
            <person name="Shigenobu S."/>
        </authorList>
    </citation>
    <scope>NUCLEOTIDE SEQUENCE [LARGE SCALE GENOMIC DNA]</scope>
</reference>
<proteinExistence type="predicted"/>
<accession>A0AAV4B4B3</accession>
<name>A0AAV4B4B3_9GAST</name>
<dbReference type="AlphaFoldDB" id="A0AAV4B4B3"/>
<comment type="caution">
    <text evidence="1">The sequence shown here is derived from an EMBL/GenBank/DDBJ whole genome shotgun (WGS) entry which is preliminary data.</text>
</comment>